<dbReference type="Pfam" id="PF19086">
    <property type="entry name" value="Terpene_syn_C_2"/>
    <property type="match status" value="1"/>
</dbReference>
<comment type="similarity">
    <text evidence="2">Belongs to the terpene synthase family.</text>
</comment>
<gene>
    <name evidence="3" type="ORF">VM95_10220</name>
</gene>
<dbReference type="SFLD" id="SFLDS00005">
    <property type="entry name" value="Isoprenoid_Synthase_Type_I"/>
    <property type="match status" value="1"/>
</dbReference>
<dbReference type="PANTHER" id="PTHR35201">
    <property type="entry name" value="TERPENE SYNTHASE"/>
    <property type="match status" value="1"/>
</dbReference>
<dbReference type="RefSeq" id="WP_045694361.1">
    <property type="nucleotide sequence ID" value="NZ_JZKH01000015.1"/>
</dbReference>
<dbReference type="Proteomes" id="UP000033699">
    <property type="component" value="Unassembled WGS sequence"/>
</dbReference>
<keyword evidence="2" id="KW-0479">Metal-binding</keyword>
<dbReference type="PANTHER" id="PTHR35201:SF4">
    <property type="entry name" value="BETA-PINACENE SYNTHASE-RELATED"/>
    <property type="match status" value="1"/>
</dbReference>
<dbReference type="EMBL" id="JZKH01000015">
    <property type="protein sequence ID" value="KJS62224.1"/>
    <property type="molecule type" value="Genomic_DNA"/>
</dbReference>
<dbReference type="InterPro" id="IPR008949">
    <property type="entry name" value="Isoprenoid_synthase_dom_sf"/>
</dbReference>
<comment type="cofactor">
    <cofactor evidence="2">
        <name>Mg(2+)</name>
        <dbReference type="ChEBI" id="CHEBI:18420"/>
    </cofactor>
</comment>
<keyword evidence="4" id="KW-1185">Reference proteome</keyword>
<sequence length="352" mass="38602">MTGNGSPAPLFPAAIRLNPGAEKAEQDMWHWLDEFGLCRSPEARANVRRSRVAYCIGLYYPSAPLDVLVLITRFTGWSLLIDEEFDAGPARDDPGACLSAVTALLAPFTPAAPHSPARREPVGRGGHRAMADAAAALWGQLAPIRSPAWTARFCAHLANWLWGFYGETVDRAVHRLPEPAEYHERRREMFGVPWYLDLCEVACAVDLPDAVHRLPAFRTLYSAVCDTTALCNDRVSADRERASGYLHNAVTILEHHRGWTPREAAAHVDRMIADGADLITAARRDLPRQLDLAGLPRASAADALRCADAYLDVVRGNHSYHRTSPRYTDLGSLPPGGCPAEGFARNAEGRPL</sequence>
<keyword evidence="1 2" id="KW-0456">Lyase</keyword>
<accession>A0A0F2TGC3</accession>
<dbReference type="OrthoDB" id="3676909at2"/>
<dbReference type="InterPro" id="IPR034686">
    <property type="entry name" value="Terpene_cyclase-like_2"/>
</dbReference>
<evidence type="ECO:0000256" key="2">
    <source>
        <dbReference type="RuleBase" id="RU366034"/>
    </source>
</evidence>
<dbReference type="SFLD" id="SFLDG01020">
    <property type="entry name" value="Terpene_Cyclase_Like_2"/>
    <property type="match status" value="1"/>
</dbReference>
<name>A0A0F2TGC3_STRR3</name>
<dbReference type="PATRIC" id="fig|359131.3.peg.1655"/>
<dbReference type="GO" id="GO:0010333">
    <property type="term" value="F:terpene synthase activity"/>
    <property type="evidence" value="ECO:0007669"/>
    <property type="project" value="InterPro"/>
</dbReference>
<dbReference type="EC" id="4.2.3.-" evidence="2"/>
<comment type="caution">
    <text evidence="3">The sequence shown here is derived from an EMBL/GenBank/DDBJ whole genome shotgun (WGS) entry which is preliminary data.</text>
</comment>
<reference evidence="3 4" key="1">
    <citation type="submission" date="2015-02" db="EMBL/GenBank/DDBJ databases">
        <authorList>
            <person name="Ju K.-S."/>
            <person name="Doroghazi J.R."/>
            <person name="Metcalf W."/>
        </authorList>
    </citation>
    <scope>NUCLEOTIDE SEQUENCE [LARGE SCALE GENOMIC DNA]</scope>
    <source>
        <strain evidence="3 4">ATCC 31215</strain>
    </source>
</reference>
<organism evidence="3 4">
    <name type="scientific">Streptomyces rubellomurinus (strain ATCC 31215)</name>
    <dbReference type="NCBI Taxonomy" id="359131"/>
    <lineage>
        <taxon>Bacteria</taxon>
        <taxon>Bacillati</taxon>
        <taxon>Actinomycetota</taxon>
        <taxon>Actinomycetes</taxon>
        <taxon>Kitasatosporales</taxon>
        <taxon>Streptomycetaceae</taxon>
        <taxon>Streptomyces</taxon>
    </lineage>
</organism>
<dbReference type="GO" id="GO:0046872">
    <property type="term" value="F:metal ion binding"/>
    <property type="evidence" value="ECO:0007669"/>
    <property type="project" value="UniProtKB-KW"/>
</dbReference>
<evidence type="ECO:0000313" key="3">
    <source>
        <dbReference type="EMBL" id="KJS62224.1"/>
    </source>
</evidence>
<dbReference type="AlphaFoldDB" id="A0A0F2TGC3"/>
<keyword evidence="2" id="KW-0460">Magnesium</keyword>
<evidence type="ECO:0000256" key="1">
    <source>
        <dbReference type="ARBA" id="ARBA00023239"/>
    </source>
</evidence>
<dbReference type="SUPFAM" id="SSF48576">
    <property type="entry name" value="Terpenoid synthases"/>
    <property type="match status" value="1"/>
</dbReference>
<protein>
    <recommendedName>
        <fullName evidence="2">Terpene synthase</fullName>
        <ecNumber evidence="2">4.2.3.-</ecNumber>
    </recommendedName>
</protein>
<evidence type="ECO:0000313" key="4">
    <source>
        <dbReference type="Proteomes" id="UP000033699"/>
    </source>
</evidence>
<proteinExistence type="inferred from homology"/>
<dbReference type="Gene3D" id="1.10.600.10">
    <property type="entry name" value="Farnesyl Diphosphate Synthase"/>
    <property type="match status" value="1"/>
</dbReference>